<sequence length="193" mass="21210">MGNFCGFHNLGMFILFIFFSTPARSVATRENPLFELSSREELVQIAGYGEERLSTVLVTGSILCEACLHGDPHIRAWPISGAMVAVNCHNHGRKCRSGLAQGVTDEFGDFIIDLPSHLHSIPNLEKTCSVKVLRIPKNSPCRPTSLRKQKGIILSSVGNSIRSYSAGSIRFLNLTSRPLQACVKGSGHKEMLW</sequence>
<evidence type="ECO:0000313" key="2">
    <source>
        <dbReference type="RefSeq" id="XP_018857949.1"/>
    </source>
</evidence>
<dbReference type="PANTHER" id="PTHR47273">
    <property type="entry name" value="EXPRESSED PROTEIN"/>
    <property type="match status" value="1"/>
</dbReference>
<dbReference type="FunCoup" id="A0A2I4HP65">
    <property type="interactions" value="1048"/>
</dbReference>
<gene>
    <name evidence="2" type="primary">LOC109020018</name>
</gene>
<dbReference type="Proteomes" id="UP000235220">
    <property type="component" value="Chromosome 3"/>
</dbReference>
<organism evidence="1 2">
    <name type="scientific">Juglans regia</name>
    <name type="common">English walnut</name>
    <dbReference type="NCBI Taxonomy" id="51240"/>
    <lineage>
        <taxon>Eukaryota</taxon>
        <taxon>Viridiplantae</taxon>
        <taxon>Streptophyta</taxon>
        <taxon>Embryophyta</taxon>
        <taxon>Tracheophyta</taxon>
        <taxon>Spermatophyta</taxon>
        <taxon>Magnoliopsida</taxon>
        <taxon>eudicotyledons</taxon>
        <taxon>Gunneridae</taxon>
        <taxon>Pentapetalae</taxon>
        <taxon>rosids</taxon>
        <taxon>fabids</taxon>
        <taxon>Fagales</taxon>
        <taxon>Juglandaceae</taxon>
        <taxon>Juglans</taxon>
    </lineage>
</organism>
<reference evidence="2" key="1">
    <citation type="submission" date="2025-08" db="UniProtKB">
        <authorList>
            <consortium name="RefSeq"/>
        </authorList>
    </citation>
    <scope>IDENTIFICATION</scope>
    <source>
        <tissue evidence="2">Leaves</tissue>
    </source>
</reference>
<dbReference type="STRING" id="51240.A0A2I4HP65"/>
<dbReference type="AlphaFoldDB" id="A0A2I4HP65"/>
<proteinExistence type="predicted"/>
<accession>A0A2I4HP65</accession>
<dbReference type="GeneID" id="109020018"/>
<name>A0A2I4HP65_JUGRE</name>
<dbReference type="Pfam" id="PF01190">
    <property type="entry name" value="Pollen_Ole_e_1"/>
    <property type="match status" value="1"/>
</dbReference>
<dbReference type="Gramene" id="Jr03_13030_p1">
    <property type="protein sequence ID" value="cds.Jr03_13030_p1"/>
    <property type="gene ID" value="Jr03_13030"/>
</dbReference>
<dbReference type="OrthoDB" id="744797at2759"/>
<dbReference type="KEGG" id="jre:109020018"/>
<evidence type="ECO:0000313" key="1">
    <source>
        <dbReference type="Proteomes" id="UP000235220"/>
    </source>
</evidence>
<protein>
    <submittedName>
        <fullName evidence="2">Uncharacterized protein LOC109020018</fullName>
    </submittedName>
</protein>
<dbReference type="PANTHER" id="PTHR47273:SF6">
    <property type="entry name" value="POLLEN OLE E 1 ALLERGEN AND EXTENSIN FAMILY PROTEIN"/>
    <property type="match status" value="1"/>
</dbReference>
<dbReference type="RefSeq" id="XP_018857949.1">
    <property type="nucleotide sequence ID" value="XM_019002404.2"/>
</dbReference>
<keyword evidence="1" id="KW-1185">Reference proteome</keyword>